<dbReference type="EMBL" id="WNTK01083347">
    <property type="protein sequence ID" value="KAG9460323.1"/>
    <property type="molecule type" value="Genomic_DNA"/>
</dbReference>
<organism evidence="1 2">
    <name type="scientific">Eleutherodactylus coqui</name>
    <name type="common">Puerto Rican coqui</name>
    <dbReference type="NCBI Taxonomy" id="57060"/>
    <lineage>
        <taxon>Eukaryota</taxon>
        <taxon>Metazoa</taxon>
        <taxon>Chordata</taxon>
        <taxon>Craniata</taxon>
        <taxon>Vertebrata</taxon>
        <taxon>Euteleostomi</taxon>
        <taxon>Amphibia</taxon>
        <taxon>Batrachia</taxon>
        <taxon>Anura</taxon>
        <taxon>Neobatrachia</taxon>
        <taxon>Hyloidea</taxon>
        <taxon>Eleutherodactylidae</taxon>
        <taxon>Eleutherodactylinae</taxon>
        <taxon>Eleutherodactylus</taxon>
        <taxon>Eleutherodactylus</taxon>
    </lineage>
</organism>
<sequence length="81" mass="9443">MTQICTLSLFLINSKSFLAVRIRRTVIHHDLLLKCNDPGIKSQTLLTYYDRFAFWQSVAMHSGRRPGPFSESPRFRRALCK</sequence>
<reference evidence="1" key="1">
    <citation type="thesis" date="2020" institute="ProQuest LLC" country="789 East Eisenhower Parkway, Ann Arbor, MI, USA">
        <title>Comparative Genomics and Chromosome Evolution.</title>
        <authorList>
            <person name="Mudd A.B."/>
        </authorList>
    </citation>
    <scope>NUCLEOTIDE SEQUENCE</scope>
    <source>
        <strain evidence="1">HN-11 Male</strain>
        <tissue evidence="1">Kidney and liver</tissue>
    </source>
</reference>
<name>A0A8J6BDC2_ELECQ</name>
<evidence type="ECO:0000313" key="1">
    <source>
        <dbReference type="EMBL" id="KAG9460323.1"/>
    </source>
</evidence>
<dbReference type="Proteomes" id="UP000770717">
    <property type="component" value="Unassembled WGS sequence"/>
</dbReference>
<proteinExistence type="predicted"/>
<accession>A0A8J6BDC2</accession>
<keyword evidence="2" id="KW-1185">Reference proteome</keyword>
<gene>
    <name evidence="1" type="ORF">GDO78_022572</name>
</gene>
<comment type="caution">
    <text evidence="1">The sequence shown here is derived from an EMBL/GenBank/DDBJ whole genome shotgun (WGS) entry which is preliminary data.</text>
</comment>
<dbReference type="AlphaFoldDB" id="A0A8J6BDC2"/>
<evidence type="ECO:0000313" key="2">
    <source>
        <dbReference type="Proteomes" id="UP000770717"/>
    </source>
</evidence>
<protein>
    <submittedName>
        <fullName evidence="1">Uncharacterized protein</fullName>
    </submittedName>
</protein>